<dbReference type="SUPFAM" id="SSF51395">
    <property type="entry name" value="FMN-linked oxidoreductases"/>
    <property type="match status" value="1"/>
</dbReference>
<reference evidence="6" key="1">
    <citation type="journal article" date="2012" name="PLoS ONE">
        <title>Gene sets for utilization of primary and secondary nutrition supplies in the distal gut of endangered iberian lynx.</title>
        <authorList>
            <person name="Alcaide M."/>
            <person name="Messina E."/>
            <person name="Richter M."/>
            <person name="Bargiela R."/>
            <person name="Peplies J."/>
            <person name="Huws S.A."/>
            <person name="Newbold C.J."/>
            <person name="Golyshin P.N."/>
            <person name="Simon M.A."/>
            <person name="Lopez G."/>
            <person name="Yakimov M.M."/>
            <person name="Ferrer M."/>
        </authorList>
    </citation>
    <scope>NUCLEOTIDE SEQUENCE</scope>
</reference>
<protein>
    <submittedName>
        <fullName evidence="6">Dihydrouridine synthase (Dus)</fullName>
    </submittedName>
</protein>
<evidence type="ECO:0000256" key="4">
    <source>
        <dbReference type="ARBA" id="ARBA00023002"/>
    </source>
</evidence>
<keyword evidence="2" id="KW-0288">FMN</keyword>
<sequence length="312" mass="35977">MKQLSIHMAPLQGYTEAAYRNAHAAYFGGIAHYYTPFVRIEKDSFRTKDLRDIDPTNNEVPHLVPQLIASTPEKAEKILHLFTEKGYKEADINLGCPFPLLAKRHQGSGILPYPEEVKNLLSIVNKFPQISFSVKMRLGWEEPDECLRLTPILHALPLKQITLHPRLGKQQYKGEVDLKGFEAFYDVCQHPLVFNGDLRSVEDIRNIQERFPRLSGVMIGRGLLAHPELAWEYCQNTTLSSEERKAKLQAMHSYVFRRYAERLEGGEAQLLNKMKTFWEYFLPDTDKKQLKAIHKSSNLTKYKQAVAVFFQS</sequence>
<dbReference type="GO" id="GO:0050660">
    <property type="term" value="F:flavin adenine dinucleotide binding"/>
    <property type="evidence" value="ECO:0007669"/>
    <property type="project" value="InterPro"/>
</dbReference>
<gene>
    <name evidence="6" type="ORF">EVA_00914</name>
</gene>
<evidence type="ECO:0000256" key="2">
    <source>
        <dbReference type="ARBA" id="ARBA00022643"/>
    </source>
</evidence>
<dbReference type="Pfam" id="PF01207">
    <property type="entry name" value="Dus"/>
    <property type="match status" value="1"/>
</dbReference>
<name>J9DCC3_9ZZZZ</name>
<evidence type="ECO:0000313" key="6">
    <source>
        <dbReference type="EMBL" id="EJX10586.1"/>
    </source>
</evidence>
<proteinExistence type="predicted"/>
<feature type="domain" description="DUS-like FMN-binding" evidence="5">
    <location>
        <begin position="8"/>
        <end position="261"/>
    </location>
</feature>
<dbReference type="AlphaFoldDB" id="J9DCC3"/>
<evidence type="ECO:0000256" key="1">
    <source>
        <dbReference type="ARBA" id="ARBA00022630"/>
    </source>
</evidence>
<dbReference type="Gene3D" id="3.20.20.70">
    <property type="entry name" value="Aldolase class I"/>
    <property type="match status" value="1"/>
</dbReference>
<evidence type="ECO:0000259" key="5">
    <source>
        <dbReference type="Pfam" id="PF01207"/>
    </source>
</evidence>
<dbReference type="GO" id="GO:0003723">
    <property type="term" value="F:RNA binding"/>
    <property type="evidence" value="ECO:0007669"/>
    <property type="project" value="TreeGrafter"/>
</dbReference>
<dbReference type="InterPro" id="IPR035587">
    <property type="entry name" value="DUS-like_FMN-bd"/>
</dbReference>
<evidence type="ECO:0000256" key="3">
    <source>
        <dbReference type="ARBA" id="ARBA00022694"/>
    </source>
</evidence>
<dbReference type="InterPro" id="IPR001269">
    <property type="entry name" value="DUS_fam"/>
</dbReference>
<keyword evidence="4" id="KW-0560">Oxidoreductase</keyword>
<dbReference type="EMBL" id="AMCI01000152">
    <property type="protein sequence ID" value="EJX10586.1"/>
    <property type="molecule type" value="Genomic_DNA"/>
</dbReference>
<dbReference type="PANTHER" id="PTHR45846:SF1">
    <property type="entry name" value="TRNA-DIHYDROURIDINE(47) SYNTHASE [NAD(P)(+)]-LIKE"/>
    <property type="match status" value="1"/>
</dbReference>
<keyword evidence="3" id="KW-0819">tRNA processing</keyword>
<dbReference type="PIRSF" id="PIRSF006621">
    <property type="entry name" value="Dus"/>
    <property type="match status" value="1"/>
</dbReference>
<accession>J9DCC3</accession>
<dbReference type="GO" id="GO:0017150">
    <property type="term" value="F:tRNA dihydrouridine synthase activity"/>
    <property type="evidence" value="ECO:0007669"/>
    <property type="project" value="InterPro"/>
</dbReference>
<dbReference type="CDD" id="cd02801">
    <property type="entry name" value="DUS_like_FMN"/>
    <property type="match status" value="1"/>
</dbReference>
<dbReference type="PANTHER" id="PTHR45846">
    <property type="entry name" value="TRNA-DIHYDROURIDINE(47) SYNTHASE [NAD(P)(+)]-LIKE"/>
    <property type="match status" value="1"/>
</dbReference>
<organism evidence="6">
    <name type="scientific">gut metagenome</name>
    <dbReference type="NCBI Taxonomy" id="749906"/>
    <lineage>
        <taxon>unclassified sequences</taxon>
        <taxon>metagenomes</taxon>
        <taxon>organismal metagenomes</taxon>
    </lineage>
</organism>
<comment type="caution">
    <text evidence="6">The sequence shown here is derived from an EMBL/GenBank/DDBJ whole genome shotgun (WGS) entry which is preliminary data.</text>
</comment>
<dbReference type="InterPro" id="IPR013785">
    <property type="entry name" value="Aldolase_TIM"/>
</dbReference>
<keyword evidence="1" id="KW-0285">Flavoprotein</keyword>